<reference evidence="2 3" key="1">
    <citation type="submission" date="2022-06" db="EMBL/GenBank/DDBJ databases">
        <title>Draft genome sequence of type strain Streptomyces rubrisoli DSM 42083.</title>
        <authorList>
            <person name="Duangmal K."/>
            <person name="Klaysubun C."/>
        </authorList>
    </citation>
    <scope>NUCLEOTIDE SEQUENCE [LARGE SCALE GENOMIC DNA]</scope>
    <source>
        <strain evidence="2 3">DSM 42083</strain>
    </source>
</reference>
<sequence length="232" mass="25143">MSGSGARLRRAAYREWGALVADLRIAFVRTGWRAVPLTLVSVLLISVLQLVQHTAWGDDLVNRAGVVSASLLWWKALLRTPLSLFVPALDLPMWGALAQVLVVFGIAEATLGKARTLGIAYAATLAGTTYARWGVSRGPHAFLGLEPIDAFIRDTGPSAAVVALAVCIAWRYRAWWTAGTVIGSMALEVVLWPNLAGWEHLAAIAAAVGWCLVDDALRRRRKRRTDRPAVAL</sequence>
<dbReference type="RefSeq" id="WP_255932382.1">
    <property type="nucleotide sequence ID" value="NZ_JANFNH010000059.1"/>
</dbReference>
<proteinExistence type="predicted"/>
<feature type="transmembrane region" description="Helical" evidence="1">
    <location>
        <begin position="174"/>
        <end position="192"/>
    </location>
</feature>
<dbReference type="Proteomes" id="UP001206206">
    <property type="component" value="Unassembled WGS sequence"/>
</dbReference>
<organism evidence="2 3">
    <name type="scientific">Streptantibioticus rubrisoli</name>
    <dbReference type="NCBI Taxonomy" id="1387313"/>
    <lineage>
        <taxon>Bacteria</taxon>
        <taxon>Bacillati</taxon>
        <taxon>Actinomycetota</taxon>
        <taxon>Actinomycetes</taxon>
        <taxon>Kitasatosporales</taxon>
        <taxon>Streptomycetaceae</taxon>
        <taxon>Streptantibioticus</taxon>
    </lineage>
</organism>
<evidence type="ECO:0000313" key="2">
    <source>
        <dbReference type="EMBL" id="MCQ4046215.1"/>
    </source>
</evidence>
<comment type="caution">
    <text evidence="2">The sequence shown here is derived from an EMBL/GenBank/DDBJ whole genome shotgun (WGS) entry which is preliminary data.</text>
</comment>
<feature type="transmembrane region" description="Helical" evidence="1">
    <location>
        <begin position="34"/>
        <end position="51"/>
    </location>
</feature>
<dbReference type="EMBL" id="JANFNH010000059">
    <property type="protein sequence ID" value="MCQ4046215.1"/>
    <property type="molecule type" value="Genomic_DNA"/>
</dbReference>
<evidence type="ECO:0000256" key="1">
    <source>
        <dbReference type="SAM" id="Phobius"/>
    </source>
</evidence>
<evidence type="ECO:0000313" key="3">
    <source>
        <dbReference type="Proteomes" id="UP001206206"/>
    </source>
</evidence>
<keyword evidence="1" id="KW-0812">Transmembrane</keyword>
<gene>
    <name evidence="2" type="ORF">NON19_30265</name>
</gene>
<evidence type="ECO:0008006" key="4">
    <source>
        <dbReference type="Google" id="ProtNLM"/>
    </source>
</evidence>
<name>A0ABT1PPQ0_9ACTN</name>
<feature type="transmembrane region" description="Helical" evidence="1">
    <location>
        <begin position="198"/>
        <end position="217"/>
    </location>
</feature>
<keyword evidence="1" id="KW-0472">Membrane</keyword>
<feature type="transmembrane region" description="Helical" evidence="1">
    <location>
        <begin position="91"/>
        <end position="111"/>
    </location>
</feature>
<keyword evidence="3" id="KW-1185">Reference proteome</keyword>
<keyword evidence="1" id="KW-1133">Transmembrane helix</keyword>
<accession>A0ABT1PPQ0</accession>
<protein>
    <recommendedName>
        <fullName evidence="4">Integral membrane protein</fullName>
    </recommendedName>
</protein>